<evidence type="ECO:0000259" key="4">
    <source>
        <dbReference type="Pfam" id="PF12146"/>
    </source>
</evidence>
<reference evidence="5 6" key="1">
    <citation type="submission" date="2024-01" db="EMBL/GenBank/DDBJ databases">
        <authorList>
            <person name="Allen C."/>
            <person name="Tagirdzhanova G."/>
        </authorList>
    </citation>
    <scope>NUCLEOTIDE SEQUENCE [LARGE SCALE GENOMIC DNA]</scope>
</reference>
<keyword evidence="6" id="KW-1185">Reference proteome</keyword>
<dbReference type="Gene3D" id="3.40.50.1820">
    <property type="entry name" value="alpha/beta hydrolase"/>
    <property type="match status" value="1"/>
</dbReference>
<evidence type="ECO:0000256" key="3">
    <source>
        <dbReference type="SAM" id="MobiDB-lite"/>
    </source>
</evidence>
<dbReference type="InterPro" id="IPR002471">
    <property type="entry name" value="Pept_S9_AS"/>
</dbReference>
<dbReference type="InterPro" id="IPR052558">
    <property type="entry name" value="Siderophore_Hydrolase_D"/>
</dbReference>
<dbReference type="InterPro" id="IPR029058">
    <property type="entry name" value="AB_hydrolase_fold"/>
</dbReference>
<evidence type="ECO:0000256" key="1">
    <source>
        <dbReference type="ARBA" id="ARBA00005622"/>
    </source>
</evidence>
<organism evidence="5 6">
    <name type="scientific">Sporothrix eucalyptigena</name>
    <dbReference type="NCBI Taxonomy" id="1812306"/>
    <lineage>
        <taxon>Eukaryota</taxon>
        <taxon>Fungi</taxon>
        <taxon>Dikarya</taxon>
        <taxon>Ascomycota</taxon>
        <taxon>Pezizomycotina</taxon>
        <taxon>Sordariomycetes</taxon>
        <taxon>Sordariomycetidae</taxon>
        <taxon>Ophiostomatales</taxon>
        <taxon>Ophiostomataceae</taxon>
        <taxon>Sporothrix</taxon>
    </lineage>
</organism>
<dbReference type="PROSITE" id="PS00708">
    <property type="entry name" value="PRO_ENDOPEP_SER"/>
    <property type="match status" value="1"/>
</dbReference>
<gene>
    <name evidence="5" type="ORF">SEUCBS140593_006040</name>
</gene>
<dbReference type="Pfam" id="PF12146">
    <property type="entry name" value="Hydrolase_4"/>
    <property type="match status" value="1"/>
</dbReference>
<comment type="similarity">
    <text evidence="1">Belongs to the esterase D family.</text>
</comment>
<dbReference type="SUPFAM" id="SSF53474">
    <property type="entry name" value="alpha/beta-Hydrolases"/>
    <property type="match status" value="1"/>
</dbReference>
<feature type="region of interest" description="Disordered" evidence="3">
    <location>
        <begin position="60"/>
        <end position="87"/>
    </location>
</feature>
<name>A0ABP0C2K0_9PEZI</name>
<accession>A0ABP0C2K0</accession>
<dbReference type="Proteomes" id="UP001642482">
    <property type="component" value="Unassembled WGS sequence"/>
</dbReference>
<keyword evidence="2" id="KW-0378">Hydrolase</keyword>
<dbReference type="PANTHER" id="PTHR40841:SF2">
    <property type="entry name" value="SIDEROPHORE-DEGRADING ESTERASE (EUROFUNG)"/>
    <property type="match status" value="1"/>
</dbReference>
<dbReference type="EMBL" id="CAWUHD010000062">
    <property type="protein sequence ID" value="CAK7225841.1"/>
    <property type="molecule type" value="Genomic_DNA"/>
</dbReference>
<protein>
    <recommendedName>
        <fullName evidence="4">Serine aminopeptidase S33 domain-containing protein</fullName>
    </recommendedName>
</protein>
<evidence type="ECO:0000256" key="2">
    <source>
        <dbReference type="ARBA" id="ARBA00022801"/>
    </source>
</evidence>
<sequence length="268" mass="29846">MSDVPVFFVLDGNAYFATATEIVRRLQFVVRKKAIAVGVGYPISEAVFAMDRRVFDMTPPSKKGLPTWQPRQGHDHGPGNGNGQSEVRYGGAASFQRALVDDVLPAVSDMMPAIPLASMRKVLFGHSFGGLFTLFSLFTQPGVFDTYIAASPSIWFNDGSIKEQEEEFMASQLEKNVHPNLYITTGTAEEDLLQKHGDADDWFARRREDVKAKRMNKNAAELADRLRKSGKMEEVSLQIFDLEDHGSSAICGLQRGINKALDEWWVGR</sequence>
<proteinExistence type="inferred from homology"/>
<dbReference type="PANTHER" id="PTHR40841">
    <property type="entry name" value="SIDEROPHORE TRIACETYLFUSARININE C ESTERASE"/>
    <property type="match status" value="1"/>
</dbReference>
<feature type="domain" description="Serine aminopeptidase S33" evidence="4">
    <location>
        <begin position="80"/>
        <end position="214"/>
    </location>
</feature>
<evidence type="ECO:0000313" key="6">
    <source>
        <dbReference type="Proteomes" id="UP001642482"/>
    </source>
</evidence>
<comment type="caution">
    <text evidence="5">The sequence shown here is derived from an EMBL/GenBank/DDBJ whole genome shotgun (WGS) entry which is preliminary data.</text>
</comment>
<evidence type="ECO:0000313" key="5">
    <source>
        <dbReference type="EMBL" id="CAK7225841.1"/>
    </source>
</evidence>
<dbReference type="InterPro" id="IPR022742">
    <property type="entry name" value="Hydrolase_4"/>
</dbReference>